<dbReference type="RefSeq" id="XP_025344903.1">
    <property type="nucleotide sequence ID" value="XM_025489205.1"/>
</dbReference>
<keyword evidence="2" id="KW-1185">Reference proteome</keyword>
<sequence>MLSCIYEELKSELPLIPEPIGTADIPAGFQDTTSERTTQGSEGFPARTVSVLVTRQCLGDHIGSQVSQHDLVDIHAQLAYQLLIFAGREYHYRDLNDGNIRILRGSDNTLLIVDFGNVRKNLSARGDAATPDAEATIDRAADDSRSATLEFLPVCSSDAEKGVRQWNAKIDNLIREVSELAGITRATRLRQARQAILNKLPTLRDSLRKASVNSHRYIDDLESAAYLQLWQVSELSIPSKC</sequence>
<gene>
    <name evidence="1" type="ORF">BCV69DRAFT_128596</name>
</gene>
<reference evidence="1 2" key="1">
    <citation type="journal article" date="2018" name="Mol. Biol. Evol.">
        <title>Broad Genomic Sampling Reveals a Smut Pathogenic Ancestry of the Fungal Clade Ustilaginomycotina.</title>
        <authorList>
            <person name="Kijpornyongpan T."/>
            <person name="Mondo S.J."/>
            <person name="Barry K."/>
            <person name="Sandor L."/>
            <person name="Lee J."/>
            <person name="Lipzen A."/>
            <person name="Pangilinan J."/>
            <person name="LaButti K."/>
            <person name="Hainaut M."/>
            <person name="Henrissat B."/>
            <person name="Grigoriev I.V."/>
            <person name="Spatafora J.W."/>
            <person name="Aime M.C."/>
        </authorList>
    </citation>
    <scope>NUCLEOTIDE SEQUENCE [LARGE SCALE GENOMIC DNA]</scope>
    <source>
        <strain evidence="1 2">MCA 4718</strain>
    </source>
</reference>
<evidence type="ECO:0000313" key="2">
    <source>
        <dbReference type="Proteomes" id="UP000245942"/>
    </source>
</evidence>
<dbReference type="AlphaFoldDB" id="A0A316TZR1"/>
<dbReference type="SUPFAM" id="SSF56112">
    <property type="entry name" value="Protein kinase-like (PK-like)"/>
    <property type="match status" value="1"/>
</dbReference>
<organism evidence="1 2">
    <name type="scientific">Pseudomicrostroma glucosiphilum</name>
    <dbReference type="NCBI Taxonomy" id="1684307"/>
    <lineage>
        <taxon>Eukaryota</taxon>
        <taxon>Fungi</taxon>
        <taxon>Dikarya</taxon>
        <taxon>Basidiomycota</taxon>
        <taxon>Ustilaginomycotina</taxon>
        <taxon>Exobasidiomycetes</taxon>
        <taxon>Microstromatales</taxon>
        <taxon>Microstromatales incertae sedis</taxon>
        <taxon>Pseudomicrostroma</taxon>
    </lineage>
</organism>
<protein>
    <recommendedName>
        <fullName evidence="3">Fungal-type protein kinase domain-containing protein</fullName>
    </recommendedName>
</protein>
<evidence type="ECO:0000313" key="1">
    <source>
        <dbReference type="EMBL" id="PWN17743.1"/>
    </source>
</evidence>
<proteinExistence type="predicted"/>
<dbReference type="InterPro" id="IPR011009">
    <property type="entry name" value="Kinase-like_dom_sf"/>
</dbReference>
<accession>A0A316TZR1</accession>
<dbReference type="Proteomes" id="UP000245942">
    <property type="component" value="Unassembled WGS sequence"/>
</dbReference>
<dbReference type="EMBL" id="KZ819341">
    <property type="protein sequence ID" value="PWN17743.1"/>
    <property type="molecule type" value="Genomic_DNA"/>
</dbReference>
<dbReference type="GeneID" id="37010939"/>
<name>A0A316TZR1_9BASI</name>
<evidence type="ECO:0008006" key="3">
    <source>
        <dbReference type="Google" id="ProtNLM"/>
    </source>
</evidence>